<evidence type="ECO:0000259" key="5">
    <source>
        <dbReference type="PROSITE" id="PS50931"/>
    </source>
</evidence>
<evidence type="ECO:0000256" key="2">
    <source>
        <dbReference type="ARBA" id="ARBA00023015"/>
    </source>
</evidence>
<gene>
    <name evidence="6" type="ORF">ACFQRG_15870</name>
</gene>
<protein>
    <submittedName>
        <fullName evidence="6">LysR family transcriptional regulator</fullName>
    </submittedName>
</protein>
<dbReference type="Gene3D" id="3.40.190.290">
    <property type="match status" value="1"/>
</dbReference>
<keyword evidence="7" id="KW-1185">Reference proteome</keyword>
<evidence type="ECO:0000256" key="4">
    <source>
        <dbReference type="ARBA" id="ARBA00023163"/>
    </source>
</evidence>
<dbReference type="InterPro" id="IPR050950">
    <property type="entry name" value="HTH-type_LysR_regulators"/>
</dbReference>
<dbReference type="PANTHER" id="PTHR30419:SF28">
    <property type="entry name" value="HTH-TYPE TRANSCRIPTIONAL REGULATOR BSDA"/>
    <property type="match status" value="1"/>
</dbReference>
<dbReference type="Proteomes" id="UP001596505">
    <property type="component" value="Unassembled WGS sequence"/>
</dbReference>
<comment type="similarity">
    <text evidence="1">Belongs to the LysR transcriptional regulatory family.</text>
</comment>
<reference evidence="7" key="1">
    <citation type="journal article" date="2019" name="Int. J. Syst. Evol. Microbiol.">
        <title>The Global Catalogue of Microorganisms (GCM) 10K type strain sequencing project: providing services to taxonomists for standard genome sequencing and annotation.</title>
        <authorList>
            <consortium name="The Broad Institute Genomics Platform"/>
            <consortium name="The Broad Institute Genome Sequencing Center for Infectious Disease"/>
            <person name="Wu L."/>
            <person name="Ma J."/>
        </authorList>
    </citation>
    <scope>NUCLEOTIDE SEQUENCE [LARGE SCALE GENOMIC DNA]</scope>
    <source>
        <strain evidence="7">CGMCC 1.16305</strain>
    </source>
</reference>
<dbReference type="Pfam" id="PF00126">
    <property type="entry name" value="HTH_1"/>
    <property type="match status" value="1"/>
</dbReference>
<keyword evidence="4" id="KW-0804">Transcription</keyword>
<dbReference type="InterPro" id="IPR005119">
    <property type="entry name" value="LysR_subst-bd"/>
</dbReference>
<keyword evidence="2" id="KW-0805">Transcription regulation</keyword>
<dbReference type="PROSITE" id="PS50931">
    <property type="entry name" value="HTH_LYSR"/>
    <property type="match status" value="1"/>
</dbReference>
<dbReference type="Gene3D" id="1.10.10.10">
    <property type="entry name" value="Winged helix-like DNA-binding domain superfamily/Winged helix DNA-binding domain"/>
    <property type="match status" value="1"/>
</dbReference>
<dbReference type="InterPro" id="IPR036390">
    <property type="entry name" value="WH_DNA-bd_sf"/>
</dbReference>
<name>A0ABW2Q0E2_9BACL</name>
<dbReference type="PANTHER" id="PTHR30419">
    <property type="entry name" value="HTH-TYPE TRANSCRIPTIONAL REGULATOR YBHD"/>
    <property type="match status" value="1"/>
</dbReference>
<dbReference type="EMBL" id="JBHTCO010000020">
    <property type="protein sequence ID" value="MFC7394435.1"/>
    <property type="molecule type" value="Genomic_DNA"/>
</dbReference>
<accession>A0ABW2Q0E2</accession>
<dbReference type="CDD" id="cd08434">
    <property type="entry name" value="PBP2_GltC_like"/>
    <property type="match status" value="1"/>
</dbReference>
<dbReference type="InterPro" id="IPR036388">
    <property type="entry name" value="WH-like_DNA-bd_sf"/>
</dbReference>
<evidence type="ECO:0000313" key="6">
    <source>
        <dbReference type="EMBL" id="MFC7394435.1"/>
    </source>
</evidence>
<comment type="caution">
    <text evidence="6">The sequence shown here is derived from an EMBL/GenBank/DDBJ whole genome shotgun (WGS) entry which is preliminary data.</text>
</comment>
<proteinExistence type="inferred from homology"/>
<dbReference type="PRINTS" id="PR00039">
    <property type="entry name" value="HTHLYSR"/>
</dbReference>
<keyword evidence="3" id="KW-0238">DNA-binding</keyword>
<dbReference type="SUPFAM" id="SSF46785">
    <property type="entry name" value="Winged helix' DNA-binding domain"/>
    <property type="match status" value="1"/>
</dbReference>
<dbReference type="Pfam" id="PF03466">
    <property type="entry name" value="LysR_substrate"/>
    <property type="match status" value="1"/>
</dbReference>
<evidence type="ECO:0000256" key="1">
    <source>
        <dbReference type="ARBA" id="ARBA00009437"/>
    </source>
</evidence>
<sequence>MELRQLIYFKEVAKLEHVSRAAESLHVAQSAVSRQISLLENELGVDLFTRENRSVRLTQIGRLFLEHTERVIAELEQAKQRIEEYLNPDQGTIRLGFSTTLSIHTLPMVMTQFRTEHPNINFQLHQGTMDYLIKLIERGDIDIALAAPVPTNHPNIKGKVFFTEKMSALVPNNHELADKSHLRLIELRSERFITFRSGFSLRDIVIKACKQTGFTPEIAFEGEDMDTIKGLVSAGLGIAIIPEHAMAYDVPDMVSIPIIEPDIIRSVGAIVPKHRELAPSEELFFQFSKDFYDRLYRFGKQESW</sequence>
<dbReference type="RefSeq" id="WP_380967794.1">
    <property type="nucleotide sequence ID" value="NZ_JBHTCO010000020.1"/>
</dbReference>
<dbReference type="SUPFAM" id="SSF53850">
    <property type="entry name" value="Periplasmic binding protein-like II"/>
    <property type="match status" value="1"/>
</dbReference>
<organism evidence="6 7">
    <name type="scientific">Scopulibacillus cellulosilyticus</name>
    <dbReference type="NCBI Taxonomy" id="2665665"/>
    <lineage>
        <taxon>Bacteria</taxon>
        <taxon>Bacillati</taxon>
        <taxon>Bacillota</taxon>
        <taxon>Bacilli</taxon>
        <taxon>Bacillales</taxon>
        <taxon>Sporolactobacillaceae</taxon>
        <taxon>Scopulibacillus</taxon>
    </lineage>
</organism>
<dbReference type="InterPro" id="IPR000847">
    <property type="entry name" value="LysR_HTH_N"/>
</dbReference>
<evidence type="ECO:0000256" key="3">
    <source>
        <dbReference type="ARBA" id="ARBA00023125"/>
    </source>
</evidence>
<feature type="domain" description="HTH lysR-type" evidence="5">
    <location>
        <begin position="1"/>
        <end position="58"/>
    </location>
</feature>
<evidence type="ECO:0000313" key="7">
    <source>
        <dbReference type="Proteomes" id="UP001596505"/>
    </source>
</evidence>